<feature type="transmembrane region" description="Helical" evidence="1">
    <location>
        <begin position="48"/>
        <end position="70"/>
    </location>
</feature>
<protein>
    <submittedName>
        <fullName evidence="2">Uncharacterized protein</fullName>
    </submittedName>
</protein>
<organism evidence="2 3">
    <name type="scientific">Candidatus Ryanbacteria bacterium RIFCSPLOWO2_01_FULL_48_26</name>
    <dbReference type="NCBI Taxonomy" id="1802126"/>
    <lineage>
        <taxon>Bacteria</taxon>
        <taxon>Candidatus Ryaniibacteriota</taxon>
    </lineage>
</organism>
<reference evidence="2 3" key="1">
    <citation type="journal article" date="2016" name="Nat. Commun.">
        <title>Thousands of microbial genomes shed light on interconnected biogeochemical processes in an aquifer system.</title>
        <authorList>
            <person name="Anantharaman K."/>
            <person name="Brown C.T."/>
            <person name="Hug L.A."/>
            <person name="Sharon I."/>
            <person name="Castelle C.J."/>
            <person name="Probst A.J."/>
            <person name="Thomas B.C."/>
            <person name="Singh A."/>
            <person name="Wilkins M.J."/>
            <person name="Karaoz U."/>
            <person name="Brodie E.L."/>
            <person name="Williams K.H."/>
            <person name="Hubbard S.S."/>
            <person name="Banfield J.F."/>
        </authorList>
    </citation>
    <scope>NUCLEOTIDE SEQUENCE [LARGE SCALE GENOMIC DNA]</scope>
</reference>
<keyword evidence="1" id="KW-0812">Transmembrane</keyword>
<name>A0A1G2GTK5_9BACT</name>
<dbReference type="Proteomes" id="UP000179106">
    <property type="component" value="Unassembled WGS sequence"/>
</dbReference>
<sequence>MDFLLSCNSTIGILPGAFPFCGKPATQDETEIANLQLKRWKGNMIRSITLIVSSALVGFTVLYFTLLPMISAGEVKKDNIETIIIVSIAIAALTTAISAIMDWLHIGESASCRLLARNRTHKVLGRIDMEDATYLLVKHWGLPRFFEFKPQLAQEFAQGAVFNIGKKFDGCIGRDLDGKHFINLLVSASTAGNDTPAKSIPGIAISLPRKSLINL</sequence>
<keyword evidence="1" id="KW-0472">Membrane</keyword>
<keyword evidence="1" id="KW-1133">Transmembrane helix</keyword>
<gene>
    <name evidence="2" type="ORF">A3B25_03035</name>
</gene>
<proteinExistence type="predicted"/>
<evidence type="ECO:0000313" key="3">
    <source>
        <dbReference type="Proteomes" id="UP000179106"/>
    </source>
</evidence>
<evidence type="ECO:0000313" key="2">
    <source>
        <dbReference type="EMBL" id="OGZ53459.1"/>
    </source>
</evidence>
<comment type="caution">
    <text evidence="2">The sequence shown here is derived from an EMBL/GenBank/DDBJ whole genome shotgun (WGS) entry which is preliminary data.</text>
</comment>
<accession>A0A1G2GTK5</accession>
<evidence type="ECO:0000256" key="1">
    <source>
        <dbReference type="SAM" id="Phobius"/>
    </source>
</evidence>
<dbReference type="AlphaFoldDB" id="A0A1G2GTK5"/>
<dbReference type="STRING" id="1802126.A3B25_03035"/>
<feature type="transmembrane region" description="Helical" evidence="1">
    <location>
        <begin position="82"/>
        <end position="104"/>
    </location>
</feature>
<dbReference type="EMBL" id="MHNW01000017">
    <property type="protein sequence ID" value="OGZ53459.1"/>
    <property type="molecule type" value="Genomic_DNA"/>
</dbReference>